<feature type="compositionally biased region" description="Low complexity" evidence="1">
    <location>
        <begin position="189"/>
        <end position="209"/>
    </location>
</feature>
<organism evidence="2 3">
    <name type="scientific">Frigoribacterium faeni</name>
    <dbReference type="NCBI Taxonomy" id="145483"/>
    <lineage>
        <taxon>Bacteria</taxon>
        <taxon>Bacillati</taxon>
        <taxon>Actinomycetota</taxon>
        <taxon>Actinomycetes</taxon>
        <taxon>Micrococcales</taxon>
        <taxon>Microbacteriaceae</taxon>
        <taxon>Frigoribacterium</taxon>
    </lineage>
</organism>
<feature type="compositionally biased region" description="Basic residues" evidence="1">
    <location>
        <begin position="109"/>
        <end position="120"/>
    </location>
</feature>
<accession>A0A7W3JJL4</accession>
<dbReference type="AlphaFoldDB" id="A0A7W3JJL4"/>
<comment type="caution">
    <text evidence="2">The sequence shown here is derived from an EMBL/GenBank/DDBJ whole genome shotgun (WGS) entry which is preliminary data.</text>
</comment>
<dbReference type="EMBL" id="JACGWW010000002">
    <property type="protein sequence ID" value="MBA8814025.1"/>
    <property type="molecule type" value="Genomic_DNA"/>
</dbReference>
<reference evidence="2 3" key="1">
    <citation type="submission" date="2020-07" db="EMBL/GenBank/DDBJ databases">
        <title>Sequencing the genomes of 1000 actinobacteria strains.</title>
        <authorList>
            <person name="Klenk H.-P."/>
        </authorList>
    </citation>
    <scope>NUCLEOTIDE SEQUENCE [LARGE SCALE GENOMIC DNA]</scope>
    <source>
        <strain evidence="2 3">DSM 10309</strain>
    </source>
</reference>
<feature type="compositionally biased region" description="Low complexity" evidence="1">
    <location>
        <begin position="94"/>
        <end position="108"/>
    </location>
</feature>
<feature type="region of interest" description="Disordered" evidence="1">
    <location>
        <begin position="1"/>
        <end position="306"/>
    </location>
</feature>
<gene>
    <name evidence="2" type="ORF">FB463_002274</name>
</gene>
<evidence type="ECO:0000313" key="2">
    <source>
        <dbReference type="EMBL" id="MBA8814025.1"/>
    </source>
</evidence>
<feature type="compositionally biased region" description="Basic residues" evidence="1">
    <location>
        <begin position="285"/>
        <end position="300"/>
    </location>
</feature>
<evidence type="ECO:0000256" key="1">
    <source>
        <dbReference type="SAM" id="MobiDB-lite"/>
    </source>
</evidence>
<feature type="compositionally biased region" description="Low complexity" evidence="1">
    <location>
        <begin position="12"/>
        <end position="21"/>
    </location>
</feature>
<name>A0A7W3JJL4_9MICO</name>
<sequence>MCGGGGAGRSGAGRASPGGAPTPTYVARASRPRTPLAPLVPAARSSGRKMLFPAPRRASSDHSIRRRPGFGAVDAPARSSSGASHAADARLGGAHAIAPPRPLAPLSRAPRHASHLHTPAKRPLCPHHDRVVGRCSSPRHEEHLLTTRADADQGSSRATPLDARREGRPRPPPRPRPLAPAPRHRDLRAPTTPSRAPRAPRAPLAPLSRAPRHASHLHTPTPRPSRPPHATVTFAPPRRPHVHHAPLAPTPRHRAPRAPHAPAPRSSGRKMLFTAPRRASSDHSSRRRRAGARRRPRRCRAGASAE</sequence>
<feature type="compositionally biased region" description="Basic and acidic residues" evidence="1">
    <location>
        <begin position="126"/>
        <end position="151"/>
    </location>
</feature>
<feature type="compositionally biased region" description="Gly residues" evidence="1">
    <location>
        <begin position="1"/>
        <end position="11"/>
    </location>
</feature>
<proteinExistence type="predicted"/>
<protein>
    <submittedName>
        <fullName evidence="2">Uncharacterized protein</fullName>
    </submittedName>
</protein>
<feature type="compositionally biased region" description="Pro residues" evidence="1">
    <location>
        <begin position="170"/>
        <end position="180"/>
    </location>
</feature>
<dbReference type="Proteomes" id="UP000522688">
    <property type="component" value="Unassembled WGS sequence"/>
</dbReference>
<evidence type="ECO:0000313" key="3">
    <source>
        <dbReference type="Proteomes" id="UP000522688"/>
    </source>
</evidence>